<dbReference type="SUPFAM" id="SSF55347">
    <property type="entry name" value="Glyceraldehyde-3-phosphate dehydrogenase-like, C-terminal domain"/>
    <property type="match status" value="1"/>
</dbReference>
<evidence type="ECO:0000256" key="1">
    <source>
        <dbReference type="ARBA" id="ARBA00023002"/>
    </source>
</evidence>
<accession>A0ABS4PPW0</accession>
<dbReference type="PANTHER" id="PTHR43818:SF11">
    <property type="entry name" value="BCDNA.GH03377"/>
    <property type="match status" value="1"/>
</dbReference>
<dbReference type="RefSeq" id="WP_209664874.1">
    <property type="nucleotide sequence ID" value="NZ_JAGGMS010000001.1"/>
</dbReference>
<dbReference type="Gene3D" id="3.40.50.720">
    <property type="entry name" value="NAD(P)-binding Rossmann-like Domain"/>
    <property type="match status" value="1"/>
</dbReference>
<dbReference type="Proteomes" id="UP000741013">
    <property type="component" value="Unassembled WGS sequence"/>
</dbReference>
<protein>
    <submittedName>
        <fullName evidence="4">Dehydrogenase</fullName>
    </submittedName>
</protein>
<dbReference type="InterPro" id="IPR050463">
    <property type="entry name" value="Gfo/Idh/MocA_oxidrdct_glycsds"/>
</dbReference>
<evidence type="ECO:0000313" key="4">
    <source>
        <dbReference type="EMBL" id="MBP2181457.1"/>
    </source>
</evidence>
<evidence type="ECO:0000259" key="3">
    <source>
        <dbReference type="Pfam" id="PF22725"/>
    </source>
</evidence>
<dbReference type="InterPro" id="IPR055170">
    <property type="entry name" value="GFO_IDH_MocA-like_dom"/>
</dbReference>
<organism evidence="4 5">
    <name type="scientific">Amycolatopsis magusensis</name>
    <dbReference type="NCBI Taxonomy" id="882444"/>
    <lineage>
        <taxon>Bacteria</taxon>
        <taxon>Bacillati</taxon>
        <taxon>Actinomycetota</taxon>
        <taxon>Actinomycetes</taxon>
        <taxon>Pseudonocardiales</taxon>
        <taxon>Pseudonocardiaceae</taxon>
        <taxon>Amycolatopsis</taxon>
    </lineage>
</organism>
<dbReference type="InterPro" id="IPR036291">
    <property type="entry name" value="NAD(P)-bd_dom_sf"/>
</dbReference>
<keyword evidence="5" id="KW-1185">Reference proteome</keyword>
<sequence length="378" mass="39425">MAVTDLSAEASSITPSAVPRPRVAVVGSGFMGRVHAEAARRAGAEIVGAVGSSAERAAAAAEAVGAAQGYSELRAMLTDAAPDVVHVCTPNAVHAEAAEAALAAGAHVICEKPLATSAEDAARLAAAAAEHGRVATVPFVYRFHPMAREMRARVAAGEPGAVSVVHGGYLQDWLSRPEDDNWRVDSAVGGLSRAFADIGSHWCDFLEFVLGERILALSAQSATVRERRGAATVSTEDLVTLHLRTARGVLGTGVICQVAAGRKNRLHLEVSGTDASLGFDQEMPEQLWVGRRDGSTLLVRDPETLSPAASRYSRLPAGHAQGYQDCFDSFIADTYAAVRGEPIADGLPTFADGLRAARLTEAVLTSAAAGGQWTEVPE</sequence>
<dbReference type="Gene3D" id="3.30.360.10">
    <property type="entry name" value="Dihydrodipicolinate Reductase, domain 2"/>
    <property type="match status" value="1"/>
</dbReference>
<reference evidence="4 5" key="1">
    <citation type="submission" date="2021-03" db="EMBL/GenBank/DDBJ databases">
        <title>Sequencing the genomes of 1000 actinobacteria strains.</title>
        <authorList>
            <person name="Klenk H.-P."/>
        </authorList>
    </citation>
    <scope>NUCLEOTIDE SEQUENCE [LARGE SCALE GENOMIC DNA]</scope>
    <source>
        <strain evidence="4 5">DSM 45510</strain>
    </source>
</reference>
<feature type="domain" description="Gfo/Idh/MocA-like oxidoreductase N-terminal" evidence="2">
    <location>
        <begin position="22"/>
        <end position="137"/>
    </location>
</feature>
<feature type="domain" description="GFO/IDH/MocA-like oxidoreductase" evidence="3">
    <location>
        <begin position="148"/>
        <end position="277"/>
    </location>
</feature>
<gene>
    <name evidence="4" type="ORF">JOM49_002983</name>
</gene>
<proteinExistence type="predicted"/>
<evidence type="ECO:0000259" key="2">
    <source>
        <dbReference type="Pfam" id="PF01408"/>
    </source>
</evidence>
<comment type="caution">
    <text evidence="4">The sequence shown here is derived from an EMBL/GenBank/DDBJ whole genome shotgun (WGS) entry which is preliminary data.</text>
</comment>
<keyword evidence="1" id="KW-0560">Oxidoreductase</keyword>
<dbReference type="EMBL" id="JAGGMS010000001">
    <property type="protein sequence ID" value="MBP2181457.1"/>
    <property type="molecule type" value="Genomic_DNA"/>
</dbReference>
<dbReference type="Pfam" id="PF22725">
    <property type="entry name" value="GFO_IDH_MocA_C3"/>
    <property type="match status" value="1"/>
</dbReference>
<dbReference type="InterPro" id="IPR000683">
    <property type="entry name" value="Gfo/Idh/MocA-like_OxRdtase_N"/>
</dbReference>
<name>A0ABS4PPW0_9PSEU</name>
<dbReference type="PANTHER" id="PTHR43818">
    <property type="entry name" value="BCDNA.GH03377"/>
    <property type="match status" value="1"/>
</dbReference>
<dbReference type="Pfam" id="PF01408">
    <property type="entry name" value="GFO_IDH_MocA"/>
    <property type="match status" value="1"/>
</dbReference>
<dbReference type="SUPFAM" id="SSF51735">
    <property type="entry name" value="NAD(P)-binding Rossmann-fold domains"/>
    <property type="match status" value="1"/>
</dbReference>
<evidence type="ECO:0000313" key="5">
    <source>
        <dbReference type="Proteomes" id="UP000741013"/>
    </source>
</evidence>